<evidence type="ECO:0000256" key="1">
    <source>
        <dbReference type="ARBA" id="ARBA00004202"/>
    </source>
</evidence>
<accession>A0A2R5LLE5</accession>
<keyword evidence="2 4" id="KW-0479">Metal-binding</keyword>
<keyword evidence="3" id="KW-0862">Zinc</keyword>
<dbReference type="EMBL" id="GGLE01006224">
    <property type="protein sequence ID" value="MBY10350.1"/>
    <property type="molecule type" value="Transcribed_RNA"/>
</dbReference>
<organism evidence="7">
    <name type="scientific">Ornithodoros turicata</name>
    <dbReference type="NCBI Taxonomy" id="34597"/>
    <lineage>
        <taxon>Eukaryota</taxon>
        <taxon>Metazoa</taxon>
        <taxon>Ecdysozoa</taxon>
        <taxon>Arthropoda</taxon>
        <taxon>Chelicerata</taxon>
        <taxon>Arachnida</taxon>
        <taxon>Acari</taxon>
        <taxon>Parasitiformes</taxon>
        <taxon>Ixodida</taxon>
        <taxon>Ixodoidea</taxon>
        <taxon>Argasidae</taxon>
        <taxon>Ornithodorinae</taxon>
        <taxon>Ornithodoros</taxon>
    </lineage>
</organism>
<dbReference type="InterPro" id="IPR011011">
    <property type="entry name" value="Znf_FYVE_PHD"/>
</dbReference>
<dbReference type="GeneID" id="135370042"/>
<feature type="compositionally biased region" description="Low complexity" evidence="5">
    <location>
        <begin position="139"/>
        <end position="152"/>
    </location>
</feature>
<dbReference type="KEGG" id="oti:135370042"/>
<dbReference type="Pfam" id="PF22968">
    <property type="entry name" value="RNF34L-like_3rd"/>
    <property type="match status" value="1"/>
</dbReference>
<dbReference type="FunFam" id="3.30.40.10:FF:000110">
    <property type="entry name" value="E3 ubiquitin-protein ligase RNF34 isoform X1"/>
    <property type="match status" value="1"/>
</dbReference>
<dbReference type="SUPFAM" id="SSF68906">
    <property type="entry name" value="SAP domain"/>
    <property type="match status" value="1"/>
</dbReference>
<evidence type="ECO:0000256" key="2">
    <source>
        <dbReference type="ARBA" id="ARBA00022771"/>
    </source>
</evidence>
<dbReference type="GO" id="GO:0008270">
    <property type="term" value="F:zinc ion binding"/>
    <property type="evidence" value="ECO:0007669"/>
    <property type="project" value="UniProtKB-KW"/>
</dbReference>
<dbReference type="InterPro" id="IPR057299">
    <property type="entry name" value="RNF34_RFFL_SAP"/>
</dbReference>
<name>A0A2R5LLE5_9ACAR</name>
<dbReference type="GO" id="GO:0070936">
    <property type="term" value="P:protein K48-linked ubiquitination"/>
    <property type="evidence" value="ECO:0007669"/>
    <property type="project" value="TreeGrafter"/>
</dbReference>
<dbReference type="InterPro" id="IPR001841">
    <property type="entry name" value="Znf_RING"/>
</dbReference>
<keyword evidence="2 4" id="KW-0863">Zinc-finger</keyword>
<dbReference type="GO" id="GO:1902042">
    <property type="term" value="P:negative regulation of extrinsic apoptotic signaling pathway via death domain receptors"/>
    <property type="evidence" value="ECO:0007669"/>
    <property type="project" value="TreeGrafter"/>
</dbReference>
<protein>
    <submittedName>
        <fullName evidence="7">Putative e3 ubiquitin-protein ligase rnf34</fullName>
    </submittedName>
</protein>
<feature type="region of interest" description="Disordered" evidence="5">
    <location>
        <begin position="121"/>
        <end position="157"/>
    </location>
</feature>
<dbReference type="PROSITE" id="PS50089">
    <property type="entry name" value="ZF_RING_2"/>
    <property type="match status" value="1"/>
</dbReference>
<dbReference type="GO" id="GO:0005886">
    <property type="term" value="C:plasma membrane"/>
    <property type="evidence" value="ECO:0007669"/>
    <property type="project" value="UniProtKB-SubCell"/>
</dbReference>
<comment type="subcellular location">
    <subcellularLocation>
        <location evidence="1">Cell membrane</location>
        <topology evidence="1">Peripheral membrane protein</topology>
    </subcellularLocation>
</comment>
<dbReference type="Gene3D" id="1.10.720.140">
    <property type="match status" value="1"/>
</dbReference>
<dbReference type="PANTHER" id="PTHR14879:SF15">
    <property type="entry name" value="E3 UBIQUITIN-PROTEIN LIGASE RIFIFYLIN-LIKE PROTEIN"/>
    <property type="match status" value="1"/>
</dbReference>
<dbReference type="GO" id="GO:0043161">
    <property type="term" value="P:proteasome-mediated ubiquitin-dependent protein catabolic process"/>
    <property type="evidence" value="ECO:0007669"/>
    <property type="project" value="TreeGrafter"/>
</dbReference>
<proteinExistence type="predicted"/>
<dbReference type="InterPro" id="IPR051728">
    <property type="entry name" value="RING-FYVE_E3_ubiquitin-ligase"/>
</dbReference>
<dbReference type="Gene3D" id="3.30.40.10">
    <property type="entry name" value="Zinc/RING finger domain, C3HC4 (zinc finger)"/>
    <property type="match status" value="1"/>
</dbReference>
<evidence type="ECO:0000256" key="4">
    <source>
        <dbReference type="PROSITE-ProRule" id="PRU00175"/>
    </source>
</evidence>
<dbReference type="GO" id="GO:0061630">
    <property type="term" value="F:ubiquitin protein ligase activity"/>
    <property type="evidence" value="ECO:0007669"/>
    <property type="project" value="TreeGrafter"/>
</dbReference>
<feature type="domain" description="RING-type" evidence="6">
    <location>
        <begin position="233"/>
        <end position="268"/>
    </location>
</feature>
<dbReference type="Pfam" id="PF13920">
    <property type="entry name" value="zf-C3HC4_3"/>
    <property type="match status" value="1"/>
</dbReference>
<dbReference type="InterPro" id="IPR013083">
    <property type="entry name" value="Znf_RING/FYVE/PHD"/>
</dbReference>
<evidence type="ECO:0000313" key="7">
    <source>
        <dbReference type="EMBL" id="MBY10350.1"/>
    </source>
</evidence>
<dbReference type="SUPFAM" id="SSF57903">
    <property type="entry name" value="FYVE/PHD zinc finger"/>
    <property type="match status" value="1"/>
</dbReference>
<reference evidence="7" key="1">
    <citation type="submission" date="2018-03" db="EMBL/GenBank/DDBJ databases">
        <title>The relapsing fever spirochete Borrelia turicatae persists in the highly oxidative environment of its soft-bodied tick vector.</title>
        <authorList>
            <person name="Bourret T.J."/>
            <person name="Boyle W.K."/>
            <person name="Valenzuela J.G."/>
            <person name="Oliveira F."/>
            <person name="Lopez J.E."/>
        </authorList>
    </citation>
    <scope>NUCLEOTIDE SEQUENCE</scope>
    <source>
        <strain evidence="7">Kansas strain/isolate</strain>
        <tissue evidence="7">Salivary glands</tissue>
    </source>
</reference>
<dbReference type="GO" id="GO:0005737">
    <property type="term" value="C:cytoplasm"/>
    <property type="evidence" value="ECO:0007669"/>
    <property type="project" value="TreeGrafter"/>
</dbReference>
<dbReference type="InterPro" id="IPR036361">
    <property type="entry name" value="SAP_dom_sf"/>
</dbReference>
<sequence>MSAATFLREVRELISLPGDGPMPCCDSCQTKFNLLRRKRTCTECRLPFCSGCLAREAAPLRCRRCTVGRAVPLQRQALQGLRVRDLRWMLHVRGITPHGVREKAELVDLILQHTQGAINGDRLRTPPSEVQDLGNGMPSSRLSNLSSSCPSLDRAENGKPDDIYLEELPDETAVEKLSVLQMKLILVRNFVDFRGCCEKRDLQDKVRWLWQQRCKARKMLQEQDLEMGNEQLCKICMEGDVDCVILECGHMCTCTTCGKQLSECPICRQYVVRVVHVFRV</sequence>
<dbReference type="SMART" id="SM00184">
    <property type="entry name" value="RING"/>
    <property type="match status" value="1"/>
</dbReference>
<dbReference type="Pfam" id="PF23632">
    <property type="entry name" value="SAP_RNF34_RFFL"/>
    <property type="match status" value="1"/>
</dbReference>
<dbReference type="InterPro" id="IPR055111">
    <property type="entry name" value="RNF34_RFFL_HeH"/>
</dbReference>
<dbReference type="RefSeq" id="XP_064459788.1">
    <property type="nucleotide sequence ID" value="XM_064603718.1"/>
</dbReference>
<evidence type="ECO:0000259" key="6">
    <source>
        <dbReference type="PROSITE" id="PS50089"/>
    </source>
</evidence>
<dbReference type="AlphaFoldDB" id="A0A2R5LLE5"/>
<dbReference type="PANTHER" id="PTHR14879">
    <property type="entry name" value="CASPASE REGULATOR, RING FINGER DOMAIN-CONTAINING"/>
    <property type="match status" value="1"/>
</dbReference>
<dbReference type="SUPFAM" id="SSF57850">
    <property type="entry name" value="RING/U-box"/>
    <property type="match status" value="1"/>
</dbReference>
<evidence type="ECO:0000256" key="5">
    <source>
        <dbReference type="SAM" id="MobiDB-lite"/>
    </source>
</evidence>
<evidence type="ECO:0000256" key="3">
    <source>
        <dbReference type="ARBA" id="ARBA00022833"/>
    </source>
</evidence>